<feature type="region of interest" description="Disordered" evidence="1">
    <location>
        <begin position="1"/>
        <end position="29"/>
    </location>
</feature>
<accession>A0AAV6VYT2</accession>
<dbReference type="AlphaFoldDB" id="A0AAV6VYT2"/>
<sequence length="73" mass="8174">MITGIDPEHHPPQASFIFDPPSKSRRKCGVVSKRPGTIDENYEEFSQIHPAGAESSWLTAVARICRIPLMVNR</sequence>
<name>A0AAV6VYT2_9ARAC</name>
<evidence type="ECO:0000313" key="3">
    <source>
        <dbReference type="Proteomes" id="UP000827092"/>
    </source>
</evidence>
<comment type="caution">
    <text evidence="2">The sequence shown here is derived from an EMBL/GenBank/DDBJ whole genome shotgun (WGS) entry which is preliminary data.</text>
</comment>
<evidence type="ECO:0000256" key="1">
    <source>
        <dbReference type="SAM" id="MobiDB-lite"/>
    </source>
</evidence>
<reference evidence="2 3" key="1">
    <citation type="journal article" date="2022" name="Nat. Ecol. Evol.">
        <title>A masculinizing supergene underlies an exaggerated male reproductive morph in a spider.</title>
        <authorList>
            <person name="Hendrickx F."/>
            <person name="De Corte Z."/>
            <person name="Sonet G."/>
            <person name="Van Belleghem S.M."/>
            <person name="Kostlbacher S."/>
            <person name="Vangestel C."/>
        </authorList>
    </citation>
    <scope>NUCLEOTIDE SEQUENCE [LARGE SCALE GENOMIC DNA]</scope>
    <source>
        <strain evidence="2">W744_W776</strain>
    </source>
</reference>
<keyword evidence="3" id="KW-1185">Reference proteome</keyword>
<protein>
    <submittedName>
        <fullName evidence="2">Uncharacterized protein</fullName>
    </submittedName>
</protein>
<dbReference type="EMBL" id="JAFNEN010000011">
    <property type="protein sequence ID" value="KAG8200896.1"/>
    <property type="molecule type" value="Genomic_DNA"/>
</dbReference>
<organism evidence="2 3">
    <name type="scientific">Oedothorax gibbosus</name>
    <dbReference type="NCBI Taxonomy" id="931172"/>
    <lineage>
        <taxon>Eukaryota</taxon>
        <taxon>Metazoa</taxon>
        <taxon>Ecdysozoa</taxon>
        <taxon>Arthropoda</taxon>
        <taxon>Chelicerata</taxon>
        <taxon>Arachnida</taxon>
        <taxon>Araneae</taxon>
        <taxon>Araneomorphae</taxon>
        <taxon>Entelegynae</taxon>
        <taxon>Araneoidea</taxon>
        <taxon>Linyphiidae</taxon>
        <taxon>Erigoninae</taxon>
        <taxon>Oedothorax</taxon>
    </lineage>
</organism>
<proteinExistence type="predicted"/>
<evidence type="ECO:0000313" key="2">
    <source>
        <dbReference type="EMBL" id="KAG8200896.1"/>
    </source>
</evidence>
<dbReference type="Proteomes" id="UP000827092">
    <property type="component" value="Unassembled WGS sequence"/>
</dbReference>
<gene>
    <name evidence="2" type="ORF">JTE90_020536</name>
</gene>
<feature type="compositionally biased region" description="Basic and acidic residues" evidence="1">
    <location>
        <begin position="1"/>
        <end position="11"/>
    </location>
</feature>